<sequence>METSTAKRTAKRSSNACSRCRKQKIKCSGLQPCEGCRKRKVPCNFDDNETKVVVSRAYLLDLQRRSGRLEHNHPPSPPPAEGCLPPGPSAYPAAEGSVSALSVSGHGDDGAYEDGNSQSNLDDVAHGASSEDQGLNQTGITNPLAASPSTFMSTSDGRTCLFLLYLCCLPILSRWLTIAAIVYLGTTSNWSFTGKLLQMAYEYLHQAPLPPTMVLFDGSAYDLGWNSREGLLGSSSGPDSTKDNPPLALPSLDYSEYLINAVKFHCGQIFHLFDDNDFHQRLQQFYAEHDRHIAREKAGLWYIHFLLILAFGKIFVMKKPVGKRPCGAEFFLKAMQVLPPAHILCHEPVVATELLCCIALYLQSVDHRNAAHLFIGQAMRTALAYGMHTDMPVVHLGEPHVQRCRRIWWTVYILDRQMTSLMGLPQSIQDGDVHCQLPVYQGSPQRTASLDLHIKLARLIAEVNNTVYGVNGRPNKNFLISTKAALENIAVLASELTQALPLRLDQSGDGVSRMSASLHLLYHQCIVLATRPLLFCCLKIRLESPVGSKPSTPDRFGTVLQVCMEAAQQIIIILESLHAQGLLETFLSLDLDPLYVSSTVLLVGATVDKSLLADRDRWVRRCLALLEDIESSGNLIASWRKSEIQRLDEMLVAISDDTSIKPPSSVGSAPAENLGGPTFQGNVFHSEAVNNTLSNPSFLHIPQPGPFDVPNTTIGGGDDLWAEHILAIASSIQDEDAEWIDRAIVDNSIW</sequence>
<dbReference type="SMART" id="SM00906">
    <property type="entry name" value="Fungal_trans"/>
    <property type="match status" value="1"/>
</dbReference>
<feature type="region of interest" description="Disordered" evidence="3">
    <location>
        <begin position="68"/>
        <end position="141"/>
    </location>
</feature>
<keyword evidence="7" id="KW-1185">Reference proteome</keyword>
<accession>A0ABR4FEH1</accession>
<feature type="compositionally biased region" description="Pro residues" evidence="3">
    <location>
        <begin position="74"/>
        <end position="89"/>
    </location>
</feature>
<dbReference type="CDD" id="cd00067">
    <property type="entry name" value="GAL4"/>
    <property type="match status" value="1"/>
</dbReference>
<dbReference type="Proteomes" id="UP001600888">
    <property type="component" value="Unassembled WGS sequence"/>
</dbReference>
<protein>
    <recommendedName>
        <fullName evidence="5">Zn(2)-C6 fungal-type domain-containing protein</fullName>
    </recommendedName>
</protein>
<dbReference type="PANTHER" id="PTHR46910">
    <property type="entry name" value="TRANSCRIPTION FACTOR PDR1"/>
    <property type="match status" value="1"/>
</dbReference>
<proteinExistence type="predicted"/>
<dbReference type="InterPro" id="IPR036864">
    <property type="entry name" value="Zn2-C6_fun-type_DNA-bd_sf"/>
</dbReference>
<evidence type="ECO:0000256" key="1">
    <source>
        <dbReference type="ARBA" id="ARBA00022723"/>
    </source>
</evidence>
<reference evidence="6 7" key="1">
    <citation type="submission" date="2024-03" db="EMBL/GenBank/DDBJ databases">
        <title>A high-quality draft genome sequence of Diaporthe vaccinii, a causative agent of upright dieback and viscid rot disease in cranberry plants.</title>
        <authorList>
            <person name="Sarrasin M."/>
            <person name="Lang B.F."/>
            <person name="Burger G."/>
        </authorList>
    </citation>
    <scope>NUCLEOTIDE SEQUENCE [LARGE SCALE GENOMIC DNA]</scope>
    <source>
        <strain evidence="6 7">IS7</strain>
    </source>
</reference>
<comment type="caution">
    <text evidence="6">The sequence shown here is derived from an EMBL/GenBank/DDBJ whole genome shotgun (WGS) entry which is preliminary data.</text>
</comment>
<evidence type="ECO:0000313" key="6">
    <source>
        <dbReference type="EMBL" id="KAL2293092.1"/>
    </source>
</evidence>
<dbReference type="PROSITE" id="PS50048">
    <property type="entry name" value="ZN2_CY6_FUNGAL_2"/>
    <property type="match status" value="1"/>
</dbReference>
<keyword evidence="4" id="KW-1133">Transmembrane helix</keyword>
<organism evidence="6 7">
    <name type="scientific">Diaporthe vaccinii</name>
    <dbReference type="NCBI Taxonomy" id="105482"/>
    <lineage>
        <taxon>Eukaryota</taxon>
        <taxon>Fungi</taxon>
        <taxon>Dikarya</taxon>
        <taxon>Ascomycota</taxon>
        <taxon>Pezizomycotina</taxon>
        <taxon>Sordariomycetes</taxon>
        <taxon>Sordariomycetidae</taxon>
        <taxon>Diaporthales</taxon>
        <taxon>Diaporthaceae</taxon>
        <taxon>Diaporthe</taxon>
        <taxon>Diaporthe eres species complex</taxon>
    </lineage>
</organism>
<keyword evidence="4" id="KW-0472">Membrane</keyword>
<dbReference type="Pfam" id="PF04082">
    <property type="entry name" value="Fungal_trans"/>
    <property type="match status" value="1"/>
</dbReference>
<dbReference type="InterPro" id="IPR001138">
    <property type="entry name" value="Zn2Cys6_DnaBD"/>
</dbReference>
<keyword evidence="2" id="KW-0539">Nucleus</keyword>
<dbReference type="Pfam" id="PF00172">
    <property type="entry name" value="Zn_clus"/>
    <property type="match status" value="1"/>
</dbReference>
<dbReference type="PROSITE" id="PS00463">
    <property type="entry name" value="ZN2_CY6_FUNGAL_1"/>
    <property type="match status" value="1"/>
</dbReference>
<dbReference type="SMART" id="SM00066">
    <property type="entry name" value="GAL4"/>
    <property type="match status" value="1"/>
</dbReference>
<feature type="compositionally biased region" description="Polar residues" evidence="3">
    <location>
        <begin position="130"/>
        <end position="141"/>
    </location>
</feature>
<dbReference type="InterPro" id="IPR050987">
    <property type="entry name" value="AtrR-like"/>
</dbReference>
<evidence type="ECO:0000313" key="7">
    <source>
        <dbReference type="Proteomes" id="UP001600888"/>
    </source>
</evidence>
<name>A0ABR4FEH1_9PEZI</name>
<keyword evidence="4" id="KW-0812">Transmembrane</keyword>
<evidence type="ECO:0000259" key="5">
    <source>
        <dbReference type="PROSITE" id="PS50048"/>
    </source>
</evidence>
<dbReference type="SUPFAM" id="SSF57701">
    <property type="entry name" value="Zn2/Cys6 DNA-binding domain"/>
    <property type="match status" value="1"/>
</dbReference>
<feature type="domain" description="Zn(2)-C6 fungal-type" evidence="5">
    <location>
        <begin position="16"/>
        <end position="45"/>
    </location>
</feature>
<dbReference type="PANTHER" id="PTHR46910:SF32">
    <property type="entry name" value="TRANSCRIPTION FACTOR DOMAIN-CONTAINING PROTEIN-RELATED"/>
    <property type="match status" value="1"/>
</dbReference>
<dbReference type="CDD" id="cd12148">
    <property type="entry name" value="fungal_TF_MHR"/>
    <property type="match status" value="1"/>
</dbReference>
<evidence type="ECO:0000256" key="4">
    <source>
        <dbReference type="SAM" id="Phobius"/>
    </source>
</evidence>
<dbReference type="Gene3D" id="4.10.240.10">
    <property type="entry name" value="Zn(2)-C6 fungal-type DNA-binding domain"/>
    <property type="match status" value="1"/>
</dbReference>
<gene>
    <name evidence="6" type="ORF">FJTKL_08083</name>
</gene>
<evidence type="ECO:0000256" key="3">
    <source>
        <dbReference type="SAM" id="MobiDB-lite"/>
    </source>
</evidence>
<keyword evidence="1" id="KW-0479">Metal-binding</keyword>
<evidence type="ECO:0000256" key="2">
    <source>
        <dbReference type="ARBA" id="ARBA00023242"/>
    </source>
</evidence>
<dbReference type="EMBL" id="JBAWTH010000002">
    <property type="protein sequence ID" value="KAL2293092.1"/>
    <property type="molecule type" value="Genomic_DNA"/>
</dbReference>
<dbReference type="InterPro" id="IPR007219">
    <property type="entry name" value="XnlR_reg_dom"/>
</dbReference>
<feature type="transmembrane region" description="Helical" evidence="4">
    <location>
        <begin position="162"/>
        <end position="185"/>
    </location>
</feature>